<comment type="caution">
    <text evidence="2">The sequence shown here is derived from an EMBL/GenBank/DDBJ whole genome shotgun (WGS) entry which is preliminary data.</text>
</comment>
<feature type="chain" id="PRO_5043876218" evidence="1">
    <location>
        <begin position="20"/>
        <end position="86"/>
    </location>
</feature>
<accession>A0AAV5AJT2</accession>
<proteinExistence type="predicted"/>
<evidence type="ECO:0000313" key="3">
    <source>
        <dbReference type="Proteomes" id="UP001050691"/>
    </source>
</evidence>
<protein>
    <submittedName>
        <fullName evidence="2">Uncharacterized protein</fullName>
    </submittedName>
</protein>
<dbReference type="Proteomes" id="UP001050691">
    <property type="component" value="Unassembled WGS sequence"/>
</dbReference>
<organism evidence="2 3">
    <name type="scientific">Clathrus columnatus</name>
    <dbReference type="NCBI Taxonomy" id="1419009"/>
    <lineage>
        <taxon>Eukaryota</taxon>
        <taxon>Fungi</taxon>
        <taxon>Dikarya</taxon>
        <taxon>Basidiomycota</taxon>
        <taxon>Agaricomycotina</taxon>
        <taxon>Agaricomycetes</taxon>
        <taxon>Phallomycetidae</taxon>
        <taxon>Phallales</taxon>
        <taxon>Clathraceae</taxon>
        <taxon>Clathrus</taxon>
    </lineage>
</organism>
<evidence type="ECO:0000256" key="1">
    <source>
        <dbReference type="SAM" id="SignalP"/>
    </source>
</evidence>
<keyword evidence="3" id="KW-1185">Reference proteome</keyword>
<dbReference type="EMBL" id="BPWL01000008">
    <property type="protein sequence ID" value="GJJ13130.1"/>
    <property type="molecule type" value="Genomic_DNA"/>
</dbReference>
<gene>
    <name evidence="2" type="ORF">Clacol_007380</name>
</gene>
<sequence>MTFARICATFLALTAVAQATIVISQVNIVGNGTSFVLFSSTDPENDPASVTIELENPSFNSQFAVGNNINTEIGNFSFQTPSIIPG</sequence>
<reference evidence="2" key="1">
    <citation type="submission" date="2021-10" db="EMBL/GenBank/DDBJ databases">
        <title>De novo Genome Assembly of Clathrus columnatus (Basidiomycota, Fungi) Using Illumina and Nanopore Sequence Data.</title>
        <authorList>
            <person name="Ogiso-Tanaka E."/>
            <person name="Itagaki H."/>
            <person name="Hosoya T."/>
            <person name="Hosaka K."/>
        </authorList>
    </citation>
    <scope>NUCLEOTIDE SEQUENCE</scope>
    <source>
        <strain evidence="2">MO-923</strain>
    </source>
</reference>
<name>A0AAV5AJT2_9AGAM</name>
<evidence type="ECO:0000313" key="2">
    <source>
        <dbReference type="EMBL" id="GJJ13130.1"/>
    </source>
</evidence>
<dbReference type="AlphaFoldDB" id="A0AAV5AJT2"/>
<feature type="signal peptide" evidence="1">
    <location>
        <begin position="1"/>
        <end position="19"/>
    </location>
</feature>
<keyword evidence="1" id="KW-0732">Signal</keyword>